<dbReference type="InterPro" id="IPR036689">
    <property type="entry name" value="ESAT-6-like_sf"/>
</dbReference>
<accession>A0A4R8RUS1</accession>
<evidence type="ECO:0008006" key="3">
    <source>
        <dbReference type="Google" id="ProtNLM"/>
    </source>
</evidence>
<name>A0A4R8RUS1_9MYCO</name>
<protein>
    <recommendedName>
        <fullName evidence="3">WXG100 family type VII secretion target</fullName>
    </recommendedName>
</protein>
<comment type="caution">
    <text evidence="1">The sequence shown here is derived from an EMBL/GenBank/DDBJ whole genome shotgun (WGS) entry which is preliminary data.</text>
</comment>
<dbReference type="Proteomes" id="UP000295117">
    <property type="component" value="Unassembled WGS sequence"/>
</dbReference>
<evidence type="ECO:0000313" key="1">
    <source>
        <dbReference type="EMBL" id="TDZ78253.1"/>
    </source>
</evidence>
<evidence type="ECO:0000313" key="2">
    <source>
        <dbReference type="Proteomes" id="UP000295117"/>
    </source>
</evidence>
<reference evidence="1 2" key="1">
    <citation type="journal article" date="2019" name="Sci. Rep.">
        <title>Extended insight into the Mycobacterium chelonae-abscessus complex through whole genome sequencing of Mycobacterium salmoniphilum outbreak and Mycobacterium salmoniphilum-like strains.</title>
        <authorList>
            <person name="Behra P.R.K."/>
            <person name="Das S."/>
            <person name="Pettersson B.M.F."/>
            <person name="Shirreff L."/>
            <person name="DuCote T."/>
            <person name="Jacobsson K.G."/>
            <person name="Ennis D.G."/>
            <person name="Kirsebom L.A."/>
        </authorList>
    </citation>
    <scope>NUCLEOTIDE SEQUENCE [LARGE SCALE GENOMIC DNA]</scope>
    <source>
        <strain evidence="1 2">DE 4585</strain>
    </source>
</reference>
<gene>
    <name evidence="1" type="ORF">DE4585_04090</name>
</gene>
<dbReference type="AlphaFoldDB" id="A0A4R8RUS1"/>
<dbReference type="SUPFAM" id="SSF140453">
    <property type="entry name" value="EsxAB dimer-like"/>
    <property type="match status" value="1"/>
</dbReference>
<dbReference type="EMBL" id="PECH01000009">
    <property type="protein sequence ID" value="TDZ78253.1"/>
    <property type="molecule type" value="Genomic_DNA"/>
</dbReference>
<dbReference type="Gene3D" id="1.10.287.1060">
    <property type="entry name" value="ESAT-6-like"/>
    <property type="match status" value="1"/>
</dbReference>
<sequence length="103" mass="11083">MTGPLHVDPALLHRAADEMDQLLAAHRQAHTSAHGLISSATSGWVGDAAAALGPESTEWQAVSRHIANESEHYRDAFARIGYAFAATEEQTAVNILQTRLPKV</sequence>
<proteinExistence type="predicted"/>
<organism evidence="1 2">
    <name type="scientific">Mycobacteroides salmoniphilum</name>
    <dbReference type="NCBI Taxonomy" id="404941"/>
    <lineage>
        <taxon>Bacteria</taxon>
        <taxon>Bacillati</taxon>
        <taxon>Actinomycetota</taxon>
        <taxon>Actinomycetes</taxon>
        <taxon>Mycobacteriales</taxon>
        <taxon>Mycobacteriaceae</taxon>
        <taxon>Mycobacteroides</taxon>
    </lineage>
</organism>